<dbReference type="NCBIfam" id="TIGR03514">
    <property type="entry name" value="GldB_lipo"/>
    <property type="match status" value="1"/>
</dbReference>
<evidence type="ECO:0000256" key="1">
    <source>
        <dbReference type="SAM" id="SignalP"/>
    </source>
</evidence>
<name>A0ABW9RQG9_9BACT</name>
<comment type="caution">
    <text evidence="2">The sequence shown here is derived from an EMBL/GenBank/DDBJ whole genome shotgun (WGS) entry which is preliminary data.</text>
</comment>
<keyword evidence="2" id="KW-0449">Lipoprotein</keyword>
<keyword evidence="3" id="KW-1185">Reference proteome</keyword>
<dbReference type="Pfam" id="PF25594">
    <property type="entry name" value="GldB_lipo"/>
    <property type="match status" value="1"/>
</dbReference>
<reference evidence="2 3" key="1">
    <citation type="submission" date="2019-02" db="EMBL/GenBank/DDBJ databases">
        <authorList>
            <person name="Goldberg S.R."/>
            <person name="Haltli B.A."/>
            <person name="Correa H."/>
            <person name="Russell K.G."/>
        </authorList>
    </citation>
    <scope>NUCLEOTIDE SEQUENCE [LARGE SCALE GENOMIC DNA]</scope>
    <source>
        <strain evidence="2 3">JCM 16186</strain>
    </source>
</reference>
<keyword evidence="1" id="KW-0732">Signal</keyword>
<evidence type="ECO:0000313" key="2">
    <source>
        <dbReference type="EMBL" id="MTI26414.1"/>
    </source>
</evidence>
<dbReference type="RefSeq" id="WP_155173428.1">
    <property type="nucleotide sequence ID" value="NZ_BAAAFL010000012.1"/>
</dbReference>
<dbReference type="EMBL" id="SMLW01000580">
    <property type="protein sequence ID" value="MTI26414.1"/>
    <property type="molecule type" value="Genomic_DNA"/>
</dbReference>
<dbReference type="InterPro" id="IPR019853">
    <property type="entry name" value="GldB-like"/>
</dbReference>
<gene>
    <name evidence="2" type="primary">gldB</name>
    <name evidence="2" type="ORF">E1163_15760</name>
</gene>
<accession>A0ABW9RQG9</accession>
<evidence type="ECO:0000313" key="3">
    <source>
        <dbReference type="Proteomes" id="UP000798808"/>
    </source>
</evidence>
<protein>
    <submittedName>
        <fullName evidence="2">Gliding motility lipoprotein GldB</fullName>
    </submittedName>
</protein>
<sequence length="339" mass="39555">MKKSLCLLLIPAFFILCLSSCGNESNECAYQPDISDIKINIEIERLEDDLLSVESKTELREFLKDNPVVTEIFLKRNQYPDDSIMMEALFKRFKNPHIDTLKSEIDRVFGDLSALKADITTAFTNLKYYYPDFETPKIQTVATGLDHDLFVSDSLIIIGLDYYLGDSAKYRPLGLYSYMLERYRPQYITPSIMLLYGISPMFNKTDVSDKTILADMIGYGKSFYFAKHMMPCTPDSVLIWYSNEEIEGARENQDIIWAHFLENQLLYETNHMVKKKYIDERPKTFEIGEKAPGRIATWLGWQIVRQYMEENEDITLQGLMQEPNARKIFDDSAYRPERR</sequence>
<organism evidence="2 3">
    <name type="scientific">Fulvivirga kasyanovii</name>
    <dbReference type="NCBI Taxonomy" id="396812"/>
    <lineage>
        <taxon>Bacteria</taxon>
        <taxon>Pseudomonadati</taxon>
        <taxon>Bacteroidota</taxon>
        <taxon>Cytophagia</taxon>
        <taxon>Cytophagales</taxon>
        <taxon>Fulvivirgaceae</taxon>
        <taxon>Fulvivirga</taxon>
    </lineage>
</organism>
<proteinExistence type="predicted"/>
<feature type="chain" id="PRO_5047307539" evidence="1">
    <location>
        <begin position="23"/>
        <end position="339"/>
    </location>
</feature>
<feature type="signal peptide" evidence="1">
    <location>
        <begin position="1"/>
        <end position="22"/>
    </location>
</feature>
<dbReference type="Proteomes" id="UP000798808">
    <property type="component" value="Unassembled WGS sequence"/>
</dbReference>